<gene>
    <name evidence="1" type="ORF">THRCLA_21715</name>
</gene>
<comment type="caution">
    <text evidence="1">The sequence shown here is derived from an EMBL/GenBank/DDBJ whole genome shotgun (WGS) entry which is preliminary data.</text>
</comment>
<dbReference type="Proteomes" id="UP000243217">
    <property type="component" value="Unassembled WGS sequence"/>
</dbReference>
<keyword evidence="2" id="KW-1185">Reference proteome</keyword>
<reference evidence="1 2" key="1">
    <citation type="journal article" date="2014" name="Genome Biol. Evol.">
        <title>The secreted proteins of Achlya hypogyna and Thraustotheca clavata identify the ancestral oomycete secretome and reveal gene acquisitions by horizontal gene transfer.</title>
        <authorList>
            <person name="Misner I."/>
            <person name="Blouin N."/>
            <person name="Leonard G."/>
            <person name="Richards T.A."/>
            <person name="Lane C.E."/>
        </authorList>
    </citation>
    <scope>NUCLEOTIDE SEQUENCE [LARGE SCALE GENOMIC DNA]</scope>
    <source>
        <strain evidence="1 2">ATCC 34112</strain>
    </source>
</reference>
<organism evidence="1 2">
    <name type="scientific">Thraustotheca clavata</name>
    <dbReference type="NCBI Taxonomy" id="74557"/>
    <lineage>
        <taxon>Eukaryota</taxon>
        <taxon>Sar</taxon>
        <taxon>Stramenopiles</taxon>
        <taxon>Oomycota</taxon>
        <taxon>Saprolegniomycetes</taxon>
        <taxon>Saprolegniales</taxon>
        <taxon>Achlyaceae</taxon>
        <taxon>Thraustotheca</taxon>
    </lineage>
</organism>
<name>A0A1V9ZQI4_9STRA</name>
<evidence type="ECO:0000313" key="1">
    <source>
        <dbReference type="EMBL" id="OQS00237.1"/>
    </source>
</evidence>
<evidence type="ECO:0000313" key="2">
    <source>
        <dbReference type="Proteomes" id="UP000243217"/>
    </source>
</evidence>
<dbReference type="AlphaFoldDB" id="A0A1V9ZQI4"/>
<dbReference type="EMBL" id="JNBS01001733">
    <property type="protein sequence ID" value="OQS00237.1"/>
    <property type="molecule type" value="Genomic_DNA"/>
</dbReference>
<proteinExistence type="predicted"/>
<protein>
    <submittedName>
        <fullName evidence="1">Uncharacterized protein</fullName>
    </submittedName>
</protein>
<sequence>MQGFCAHNLAKTVALGGYHNKAQRLFAYLEGQVGQVADFIDLADNLCSMMNCHIEPLIP</sequence>
<accession>A0A1V9ZQI4</accession>